<gene>
    <name evidence="1" type="ORF">caldi_11980</name>
</gene>
<keyword evidence="2" id="KW-1185">Reference proteome</keyword>
<proteinExistence type="predicted"/>
<accession>A0AA35G867</accession>
<protein>
    <submittedName>
        <fullName evidence="1">Uncharacterized protein</fullName>
    </submittedName>
</protein>
<dbReference type="Proteomes" id="UP001163687">
    <property type="component" value="Chromosome"/>
</dbReference>
<organism evidence="1 2">
    <name type="scientific">Caldinitratiruptor microaerophilus</name>
    <dbReference type="NCBI Taxonomy" id="671077"/>
    <lineage>
        <taxon>Bacteria</taxon>
        <taxon>Bacillati</taxon>
        <taxon>Bacillota</taxon>
        <taxon>Clostridia</taxon>
        <taxon>Eubacteriales</taxon>
        <taxon>Symbiobacteriaceae</taxon>
        <taxon>Caldinitratiruptor</taxon>
    </lineage>
</organism>
<reference evidence="1" key="1">
    <citation type="submission" date="2022-03" db="EMBL/GenBank/DDBJ databases">
        <title>Complete genome sequence of Caldinitratiruptor microaerophilus.</title>
        <authorList>
            <person name="Mukaiyama R."/>
            <person name="Nishiyama T."/>
            <person name="Ueda K."/>
        </authorList>
    </citation>
    <scope>NUCLEOTIDE SEQUENCE</scope>
    <source>
        <strain evidence="1">JCM 16183</strain>
    </source>
</reference>
<dbReference type="RefSeq" id="WP_264844173.1">
    <property type="nucleotide sequence ID" value="NZ_AP025628.1"/>
</dbReference>
<name>A0AA35G867_9FIRM</name>
<dbReference type="KEGG" id="cmic:caldi_11980"/>
<sequence>MSQVTPELARWLMKALYNRELDPATAEAAAAFARTIKEGLAACHRPGPAEEPVLVRCLRAGERHG</sequence>
<dbReference type="AlphaFoldDB" id="A0AA35G867"/>
<evidence type="ECO:0000313" key="1">
    <source>
        <dbReference type="EMBL" id="BDG60108.1"/>
    </source>
</evidence>
<evidence type="ECO:0000313" key="2">
    <source>
        <dbReference type="Proteomes" id="UP001163687"/>
    </source>
</evidence>
<dbReference type="EMBL" id="AP025628">
    <property type="protein sequence ID" value="BDG60108.1"/>
    <property type="molecule type" value="Genomic_DNA"/>
</dbReference>